<reference evidence="1" key="1">
    <citation type="submission" date="2020-10" db="EMBL/GenBank/DDBJ databases">
        <title>Sequencing the genomes of 1000 actinobacteria strains.</title>
        <authorList>
            <person name="Klenk H.-P."/>
        </authorList>
    </citation>
    <scope>NUCLEOTIDE SEQUENCE</scope>
    <source>
        <strain evidence="1">DSM 45354</strain>
    </source>
</reference>
<dbReference type="RefSeq" id="WP_273375048.1">
    <property type="nucleotide sequence ID" value="NZ_BAABJL010000179.1"/>
</dbReference>
<dbReference type="AlphaFoldDB" id="A0A927MPZ1"/>
<sequence length="41" mass="4665">MRRLRFDAPELHAEVVAGMLSAHAAMLKGRSAARHLQRPRR</sequence>
<name>A0A927MPZ1_9ACTN</name>
<protein>
    <submittedName>
        <fullName evidence="1">Uncharacterized protein</fullName>
    </submittedName>
</protein>
<organism evidence="1 2">
    <name type="scientific">Actinopolymorpha pittospori</name>
    <dbReference type="NCBI Taxonomy" id="648752"/>
    <lineage>
        <taxon>Bacteria</taxon>
        <taxon>Bacillati</taxon>
        <taxon>Actinomycetota</taxon>
        <taxon>Actinomycetes</taxon>
        <taxon>Propionibacteriales</taxon>
        <taxon>Actinopolymorphaceae</taxon>
        <taxon>Actinopolymorpha</taxon>
    </lineage>
</organism>
<gene>
    <name evidence="1" type="ORF">HEB94_001593</name>
</gene>
<dbReference type="Proteomes" id="UP000638648">
    <property type="component" value="Unassembled WGS sequence"/>
</dbReference>
<keyword evidence="2" id="KW-1185">Reference proteome</keyword>
<comment type="caution">
    <text evidence="1">The sequence shown here is derived from an EMBL/GenBank/DDBJ whole genome shotgun (WGS) entry which is preliminary data.</text>
</comment>
<accession>A0A927MPZ1</accession>
<proteinExistence type="predicted"/>
<evidence type="ECO:0000313" key="2">
    <source>
        <dbReference type="Proteomes" id="UP000638648"/>
    </source>
</evidence>
<evidence type="ECO:0000313" key="1">
    <source>
        <dbReference type="EMBL" id="MBE1604745.1"/>
    </source>
</evidence>
<dbReference type="EMBL" id="JADBEM010000001">
    <property type="protein sequence ID" value="MBE1604745.1"/>
    <property type="molecule type" value="Genomic_DNA"/>
</dbReference>